<dbReference type="Proteomes" id="UP000886744">
    <property type="component" value="Unassembled WGS sequence"/>
</dbReference>
<dbReference type="AlphaFoldDB" id="A0A9D1E133"/>
<feature type="transmembrane region" description="Helical" evidence="9">
    <location>
        <begin position="142"/>
        <end position="161"/>
    </location>
</feature>
<dbReference type="InterPro" id="IPR001463">
    <property type="entry name" value="Na/Ala_symport"/>
</dbReference>
<evidence type="ECO:0000313" key="10">
    <source>
        <dbReference type="EMBL" id="HIR62643.1"/>
    </source>
</evidence>
<dbReference type="PANTHER" id="PTHR30330">
    <property type="entry name" value="AGSS FAMILY TRANSPORTER, SODIUM-ALANINE"/>
    <property type="match status" value="1"/>
</dbReference>
<name>A0A9D1E133_9BACT</name>
<dbReference type="PANTHER" id="PTHR30330:SF3">
    <property type="entry name" value="TRANSCRIPTIONAL REGULATOR, LRP FAMILY"/>
    <property type="match status" value="1"/>
</dbReference>
<keyword evidence="3 9" id="KW-0813">Transport</keyword>
<sequence length="458" mass="49068">MQTLSDIIASIASFLWGWPLIILLLGTHIYLTVRLRFPQLKIFKAIRLSVTKDKTEHGDVSQFGALATALAATIGTGNIVGVATAITLGGPGAVLWCWLTGVFGMATKYSEALLAVKYRVKIKKDGHILGGPMYALERGLKAKWLGVLFAIFAVVASFGIGNMVQSNAISMLLDENLHIPPVASGIVITILTALVVLFGIKGISKVCTWLVPFMALFYIIGCIVILCINFEYLGETIRVIVTSAFSPQAAGGGFVGSTIMTACRFGIARGLFSNESGLGSAPIAAAAAQTRNPVRQALVSSTGTFWDTVVVCAMTGLVLVSCVIAPNGIDSASETLTSQAFGVIPVVGPIILSVGIVTFAFSTILGWSYYGERCIEYLGGRKATIVYRILFIIGIFVGAVANISIVWNLADMMNALMAIPNLISLLLLSGVLVRETRYWLWEKRLDEYSKDDIPVIDK</sequence>
<accession>A0A9D1E133</accession>
<dbReference type="NCBIfam" id="TIGR00835">
    <property type="entry name" value="agcS"/>
    <property type="match status" value="1"/>
</dbReference>
<evidence type="ECO:0000256" key="7">
    <source>
        <dbReference type="ARBA" id="ARBA00022989"/>
    </source>
</evidence>
<evidence type="ECO:0000256" key="5">
    <source>
        <dbReference type="ARBA" id="ARBA00022692"/>
    </source>
</evidence>
<gene>
    <name evidence="10" type="ORF">IAC94_03855</name>
</gene>
<comment type="subcellular location">
    <subcellularLocation>
        <location evidence="1 9">Cell membrane</location>
        <topology evidence="1 9">Multi-pass membrane protein</topology>
    </subcellularLocation>
</comment>
<protein>
    <submittedName>
        <fullName evidence="10">Sodium:alanine symporter family protein</fullName>
    </submittedName>
</protein>
<keyword evidence="7 9" id="KW-1133">Transmembrane helix</keyword>
<feature type="transmembrane region" description="Helical" evidence="9">
    <location>
        <begin position="7"/>
        <end position="31"/>
    </location>
</feature>
<feature type="transmembrane region" description="Helical" evidence="9">
    <location>
        <begin position="413"/>
        <end position="433"/>
    </location>
</feature>
<feature type="transmembrane region" description="Helical" evidence="9">
    <location>
        <begin position="341"/>
        <end position="365"/>
    </location>
</feature>
<feature type="transmembrane region" description="Helical" evidence="9">
    <location>
        <begin position="385"/>
        <end position="407"/>
    </location>
</feature>
<dbReference type="Gene3D" id="1.20.1740.10">
    <property type="entry name" value="Amino acid/polyamine transporter I"/>
    <property type="match status" value="1"/>
</dbReference>
<evidence type="ECO:0000256" key="3">
    <source>
        <dbReference type="ARBA" id="ARBA00022448"/>
    </source>
</evidence>
<feature type="transmembrane region" description="Helical" evidence="9">
    <location>
        <begin position="182"/>
        <end position="203"/>
    </location>
</feature>
<proteinExistence type="inferred from homology"/>
<dbReference type="Pfam" id="PF01235">
    <property type="entry name" value="Na_Ala_symp"/>
    <property type="match status" value="1"/>
</dbReference>
<evidence type="ECO:0000256" key="4">
    <source>
        <dbReference type="ARBA" id="ARBA00022475"/>
    </source>
</evidence>
<keyword evidence="8 9" id="KW-0472">Membrane</keyword>
<evidence type="ECO:0000256" key="2">
    <source>
        <dbReference type="ARBA" id="ARBA00009261"/>
    </source>
</evidence>
<evidence type="ECO:0000256" key="1">
    <source>
        <dbReference type="ARBA" id="ARBA00004651"/>
    </source>
</evidence>
<evidence type="ECO:0000256" key="6">
    <source>
        <dbReference type="ARBA" id="ARBA00022847"/>
    </source>
</evidence>
<reference evidence="10" key="2">
    <citation type="journal article" date="2021" name="PeerJ">
        <title>Extensive microbial diversity within the chicken gut microbiome revealed by metagenomics and culture.</title>
        <authorList>
            <person name="Gilroy R."/>
            <person name="Ravi A."/>
            <person name="Getino M."/>
            <person name="Pursley I."/>
            <person name="Horton D.L."/>
            <person name="Alikhan N.F."/>
            <person name="Baker D."/>
            <person name="Gharbi K."/>
            <person name="Hall N."/>
            <person name="Watson M."/>
            <person name="Adriaenssens E.M."/>
            <person name="Foster-Nyarko E."/>
            <person name="Jarju S."/>
            <person name="Secka A."/>
            <person name="Antonio M."/>
            <person name="Oren A."/>
            <person name="Chaudhuri R.R."/>
            <person name="La Ragione R."/>
            <person name="Hildebrand F."/>
            <person name="Pallen M.J."/>
        </authorList>
    </citation>
    <scope>NUCLEOTIDE SEQUENCE</scope>
    <source>
        <strain evidence="10">ChiHjej13B12-12457</strain>
    </source>
</reference>
<dbReference type="GO" id="GO:0005283">
    <property type="term" value="F:amino acid:sodium symporter activity"/>
    <property type="evidence" value="ECO:0007669"/>
    <property type="project" value="InterPro"/>
</dbReference>
<dbReference type="PRINTS" id="PR00175">
    <property type="entry name" value="NAALASMPORT"/>
</dbReference>
<keyword evidence="4 9" id="KW-1003">Cell membrane</keyword>
<keyword evidence="5 9" id="KW-0812">Transmembrane</keyword>
<dbReference type="GO" id="GO:0005886">
    <property type="term" value="C:plasma membrane"/>
    <property type="evidence" value="ECO:0007669"/>
    <property type="project" value="UniProtKB-SubCell"/>
</dbReference>
<dbReference type="EMBL" id="DVHI01000048">
    <property type="protein sequence ID" value="HIR62643.1"/>
    <property type="molecule type" value="Genomic_DNA"/>
</dbReference>
<evidence type="ECO:0000313" key="11">
    <source>
        <dbReference type="Proteomes" id="UP000886744"/>
    </source>
</evidence>
<evidence type="ECO:0000256" key="9">
    <source>
        <dbReference type="RuleBase" id="RU363064"/>
    </source>
</evidence>
<keyword evidence="6 9" id="KW-0769">Symport</keyword>
<reference evidence="10" key="1">
    <citation type="submission" date="2020-10" db="EMBL/GenBank/DDBJ databases">
        <authorList>
            <person name="Gilroy R."/>
        </authorList>
    </citation>
    <scope>NUCLEOTIDE SEQUENCE</scope>
    <source>
        <strain evidence="10">ChiHjej13B12-12457</strain>
    </source>
</reference>
<evidence type="ECO:0000256" key="8">
    <source>
        <dbReference type="ARBA" id="ARBA00023136"/>
    </source>
</evidence>
<comment type="caution">
    <text evidence="10">The sequence shown here is derived from an EMBL/GenBank/DDBJ whole genome shotgun (WGS) entry which is preliminary data.</text>
</comment>
<feature type="transmembrane region" description="Helical" evidence="9">
    <location>
        <begin position="305"/>
        <end position="329"/>
    </location>
</feature>
<comment type="similarity">
    <text evidence="2 9">Belongs to the alanine or glycine:cation symporter (AGCS) (TC 2.A.25) family.</text>
</comment>
<dbReference type="FunFam" id="1.20.1740.10:FF:000004">
    <property type="entry name" value="Sodium:alanine symporter family protein"/>
    <property type="match status" value="1"/>
</dbReference>
<organism evidence="10 11">
    <name type="scientific">Candidatus Coprenecus avistercoris</name>
    <dbReference type="NCBI Taxonomy" id="2840730"/>
    <lineage>
        <taxon>Bacteria</taxon>
        <taxon>Pseudomonadati</taxon>
        <taxon>Bacteroidota</taxon>
        <taxon>Bacteroidia</taxon>
        <taxon>Bacteroidales</taxon>
        <taxon>Rikenellaceae</taxon>
        <taxon>Rikenellaceae incertae sedis</taxon>
        <taxon>Candidatus Coprenecus</taxon>
    </lineage>
</organism>
<feature type="transmembrane region" description="Helical" evidence="9">
    <location>
        <begin position="209"/>
        <end position="228"/>
    </location>
</feature>